<sequence>MRQACELRPARKGRKLPRVLNAEDFLRFYDAVDRADDDQHSLAMRLTVRHVVCLSASCVTGK</sequence>
<accession>A0A2Z3GX92</accession>
<dbReference type="AlphaFoldDB" id="A0A2Z3GX92"/>
<organism evidence="1 2">
    <name type="scientific">Gemmata obscuriglobus</name>
    <dbReference type="NCBI Taxonomy" id="114"/>
    <lineage>
        <taxon>Bacteria</taxon>
        <taxon>Pseudomonadati</taxon>
        <taxon>Planctomycetota</taxon>
        <taxon>Planctomycetia</taxon>
        <taxon>Gemmatales</taxon>
        <taxon>Gemmataceae</taxon>
        <taxon>Gemmata</taxon>
    </lineage>
</organism>
<dbReference type="EMBL" id="CP025958">
    <property type="protein sequence ID" value="AWM39099.1"/>
    <property type="molecule type" value="Genomic_DNA"/>
</dbReference>
<dbReference type="KEGG" id="gog:C1280_20335"/>
<reference evidence="1 2" key="1">
    <citation type="submission" date="2018-01" db="EMBL/GenBank/DDBJ databases">
        <title>G. obscuriglobus.</title>
        <authorList>
            <person name="Franke J."/>
            <person name="Blomberg W."/>
            <person name="Selmecki A."/>
        </authorList>
    </citation>
    <scope>NUCLEOTIDE SEQUENCE [LARGE SCALE GENOMIC DNA]</scope>
    <source>
        <strain evidence="1 2">DSM 5831</strain>
    </source>
</reference>
<evidence type="ECO:0000313" key="1">
    <source>
        <dbReference type="EMBL" id="AWM39099.1"/>
    </source>
</evidence>
<keyword evidence="2" id="KW-1185">Reference proteome</keyword>
<gene>
    <name evidence="1" type="ORF">C1280_20335</name>
</gene>
<dbReference type="OrthoDB" id="9801717at2"/>
<dbReference type="RefSeq" id="WP_010036509.1">
    <property type="nucleotide sequence ID" value="NZ_CP025958.1"/>
</dbReference>
<protein>
    <submittedName>
        <fullName evidence="1">Uncharacterized protein</fullName>
    </submittedName>
</protein>
<name>A0A2Z3GX92_9BACT</name>
<proteinExistence type="predicted"/>
<evidence type="ECO:0000313" key="2">
    <source>
        <dbReference type="Proteomes" id="UP000245802"/>
    </source>
</evidence>
<dbReference type="Proteomes" id="UP000245802">
    <property type="component" value="Chromosome"/>
</dbReference>